<keyword evidence="3" id="KW-1185">Reference proteome</keyword>
<dbReference type="InterPro" id="IPR023202">
    <property type="entry name" value="YejL_sf"/>
</dbReference>
<dbReference type="PIRSF" id="PIRSF006188">
    <property type="entry name" value="UCP006188"/>
    <property type="match status" value="1"/>
</dbReference>
<evidence type="ECO:0000256" key="1">
    <source>
        <dbReference type="HAMAP-Rule" id="MF_00816"/>
    </source>
</evidence>
<dbReference type="Pfam" id="PF07208">
    <property type="entry name" value="DUF1414"/>
    <property type="match status" value="1"/>
</dbReference>
<evidence type="ECO:0000313" key="3">
    <source>
        <dbReference type="Proteomes" id="UP001333710"/>
    </source>
</evidence>
<gene>
    <name evidence="2" type="ORF">MACH26_22970</name>
</gene>
<dbReference type="EMBL" id="AP027272">
    <property type="protein sequence ID" value="BDX06776.1"/>
    <property type="molecule type" value="Genomic_DNA"/>
</dbReference>
<dbReference type="Proteomes" id="UP001333710">
    <property type="component" value="Chromosome"/>
</dbReference>
<name>A0AA48HL57_9ALTE</name>
<dbReference type="AlphaFoldDB" id="A0AA48HL57"/>
<dbReference type="HAMAP" id="MF_00816">
    <property type="entry name" value="UPF0352"/>
    <property type="match status" value="1"/>
</dbReference>
<dbReference type="Gene3D" id="1.10.3390.10">
    <property type="entry name" value="YejL-like"/>
    <property type="match status" value="1"/>
</dbReference>
<organism evidence="2 3">
    <name type="scientific">Planctobacterium marinum</name>
    <dbReference type="NCBI Taxonomy" id="1631968"/>
    <lineage>
        <taxon>Bacteria</taxon>
        <taxon>Pseudomonadati</taxon>
        <taxon>Pseudomonadota</taxon>
        <taxon>Gammaproteobacteria</taxon>
        <taxon>Alteromonadales</taxon>
        <taxon>Alteromonadaceae</taxon>
        <taxon>Planctobacterium</taxon>
    </lineage>
</organism>
<dbReference type="SUPFAM" id="SSF158651">
    <property type="entry name" value="YejL-like"/>
    <property type="match status" value="1"/>
</dbReference>
<protein>
    <recommendedName>
        <fullName evidence="1">UPF0352 protein MACH26_22970</fullName>
    </recommendedName>
</protein>
<dbReference type="RefSeq" id="WP_338292777.1">
    <property type="nucleotide sequence ID" value="NZ_AP027272.1"/>
</dbReference>
<sequence>MPQQSKYSNEQFENLFQDIIVALEKHNPSPDLAMMVLGNSLTHVLTTQVAEDIRTEMAEKFCQVLLSSVKK</sequence>
<evidence type="ECO:0000313" key="2">
    <source>
        <dbReference type="EMBL" id="BDX06776.1"/>
    </source>
</evidence>
<proteinExistence type="inferred from homology"/>
<dbReference type="InterPro" id="IPR009857">
    <property type="entry name" value="UPF0352"/>
</dbReference>
<reference evidence="2" key="1">
    <citation type="submission" date="2023-01" db="EMBL/GenBank/DDBJ databases">
        <title>Complete genome sequence of Planctobacterium marinum strain Dej080120_11.</title>
        <authorList>
            <person name="Ueki S."/>
            <person name="Maruyama F."/>
        </authorList>
    </citation>
    <scope>NUCLEOTIDE SEQUENCE</scope>
    <source>
        <strain evidence="2">Dej080120_11</strain>
    </source>
</reference>
<dbReference type="KEGG" id="pmaw:MACH26_22970"/>
<accession>A0AA48HL57</accession>
<comment type="similarity">
    <text evidence="1">Belongs to the UPF0352 family.</text>
</comment>